<proteinExistence type="predicted"/>
<evidence type="ECO:0008006" key="11">
    <source>
        <dbReference type="Google" id="ProtNLM"/>
    </source>
</evidence>
<evidence type="ECO:0000256" key="7">
    <source>
        <dbReference type="ARBA" id="ARBA00023136"/>
    </source>
</evidence>
<evidence type="ECO:0000256" key="6">
    <source>
        <dbReference type="ARBA" id="ARBA00022989"/>
    </source>
</evidence>
<feature type="transmembrane region" description="Helical" evidence="8">
    <location>
        <begin position="6"/>
        <end position="26"/>
    </location>
</feature>
<comment type="subcellular location">
    <subcellularLocation>
        <location evidence="1">Cell inner membrane</location>
        <topology evidence="1">Multi-pass membrane protein</topology>
    </subcellularLocation>
</comment>
<dbReference type="InterPro" id="IPR007272">
    <property type="entry name" value="Sulf_transp_TsuA/YedE"/>
</dbReference>
<dbReference type="AlphaFoldDB" id="A0A9W9DLV8"/>
<evidence type="ECO:0000313" key="9">
    <source>
        <dbReference type="EMBL" id="KAJ4475247.1"/>
    </source>
</evidence>
<dbReference type="PANTHER" id="PTHR30574">
    <property type="entry name" value="INNER MEMBRANE PROTEIN YEDE"/>
    <property type="match status" value="1"/>
</dbReference>
<evidence type="ECO:0000256" key="3">
    <source>
        <dbReference type="ARBA" id="ARBA00022475"/>
    </source>
</evidence>
<organism evidence="9 10">
    <name type="scientific">Lentinula lateritia</name>
    <dbReference type="NCBI Taxonomy" id="40482"/>
    <lineage>
        <taxon>Eukaryota</taxon>
        <taxon>Fungi</taxon>
        <taxon>Dikarya</taxon>
        <taxon>Basidiomycota</taxon>
        <taxon>Agaricomycotina</taxon>
        <taxon>Agaricomycetes</taxon>
        <taxon>Agaricomycetidae</taxon>
        <taxon>Agaricales</taxon>
        <taxon>Marasmiineae</taxon>
        <taxon>Omphalotaceae</taxon>
        <taxon>Lentinula</taxon>
    </lineage>
</organism>
<evidence type="ECO:0000256" key="4">
    <source>
        <dbReference type="ARBA" id="ARBA00022519"/>
    </source>
</evidence>
<evidence type="ECO:0000256" key="2">
    <source>
        <dbReference type="ARBA" id="ARBA00022448"/>
    </source>
</evidence>
<feature type="transmembrane region" description="Helical" evidence="8">
    <location>
        <begin position="230"/>
        <end position="253"/>
    </location>
</feature>
<evidence type="ECO:0000256" key="5">
    <source>
        <dbReference type="ARBA" id="ARBA00022692"/>
    </source>
</evidence>
<dbReference type="GO" id="GO:0005886">
    <property type="term" value="C:plasma membrane"/>
    <property type="evidence" value="ECO:0007669"/>
    <property type="project" value="UniProtKB-SubCell"/>
</dbReference>
<dbReference type="Pfam" id="PF04143">
    <property type="entry name" value="Sulf_transp"/>
    <property type="match status" value="1"/>
</dbReference>
<dbReference type="Proteomes" id="UP001150238">
    <property type="component" value="Unassembled WGS sequence"/>
</dbReference>
<keyword evidence="2" id="KW-0813">Transport</keyword>
<keyword evidence="5 8" id="KW-0812">Transmembrane</keyword>
<reference evidence="9" key="1">
    <citation type="submission" date="2022-08" db="EMBL/GenBank/DDBJ databases">
        <authorList>
            <consortium name="DOE Joint Genome Institute"/>
            <person name="Min B."/>
            <person name="Riley R."/>
            <person name="Sierra-Patev S."/>
            <person name="Naranjo-Ortiz M."/>
            <person name="Looney B."/>
            <person name="Konkel Z."/>
            <person name="Slot J.C."/>
            <person name="Sakamoto Y."/>
            <person name="Steenwyk J.L."/>
            <person name="Rokas A."/>
            <person name="Carro J."/>
            <person name="Camarero S."/>
            <person name="Ferreira P."/>
            <person name="Molpeceres G."/>
            <person name="Ruiz-Duenas F.J."/>
            <person name="Serrano A."/>
            <person name="Henrissat B."/>
            <person name="Drula E."/>
            <person name="Hughes K.W."/>
            <person name="Mata J.L."/>
            <person name="Ishikawa N.K."/>
            <person name="Vargas-Isla R."/>
            <person name="Ushijima S."/>
            <person name="Smith C.A."/>
            <person name="Ahrendt S."/>
            <person name="Andreopoulos W."/>
            <person name="He G."/>
            <person name="Labutti K."/>
            <person name="Lipzen A."/>
            <person name="Ng V."/>
            <person name="Sandor L."/>
            <person name="Barry K."/>
            <person name="Martinez A.T."/>
            <person name="Xiao Y."/>
            <person name="Gibbons J.G."/>
            <person name="Terashima K."/>
            <person name="Hibbett D.S."/>
            <person name="Grigoriev I.V."/>
        </authorList>
    </citation>
    <scope>NUCLEOTIDE SEQUENCE</scope>
    <source>
        <strain evidence="9">Sp2 HRB7682 ss15</strain>
    </source>
</reference>
<dbReference type="EMBL" id="JANVFS010000022">
    <property type="protein sequence ID" value="KAJ4475247.1"/>
    <property type="molecule type" value="Genomic_DNA"/>
</dbReference>
<dbReference type="Pfam" id="PF20398">
    <property type="entry name" value="DUF6691"/>
    <property type="match status" value="1"/>
</dbReference>
<dbReference type="PANTHER" id="PTHR30574:SF1">
    <property type="entry name" value="SULPHUR TRANSPORT DOMAIN-CONTAINING PROTEIN"/>
    <property type="match status" value="1"/>
</dbReference>
<gene>
    <name evidence="9" type="ORF">C8J55DRAFT_562231</name>
</gene>
<feature type="transmembrane region" description="Helical" evidence="8">
    <location>
        <begin position="151"/>
        <end position="170"/>
    </location>
</feature>
<evidence type="ECO:0000256" key="8">
    <source>
        <dbReference type="SAM" id="Phobius"/>
    </source>
</evidence>
<evidence type="ECO:0000256" key="1">
    <source>
        <dbReference type="ARBA" id="ARBA00004429"/>
    </source>
</evidence>
<keyword evidence="6 8" id="KW-1133">Transmembrane helix</keyword>
<dbReference type="InterPro" id="IPR046513">
    <property type="entry name" value="DUF6691"/>
</dbReference>
<comment type="caution">
    <text evidence="9">The sequence shown here is derived from an EMBL/GenBank/DDBJ whole genome shotgun (WGS) entry which is preliminary data.</text>
</comment>
<keyword evidence="7 8" id="KW-0472">Membrane</keyword>
<reference evidence="9" key="2">
    <citation type="journal article" date="2023" name="Proc. Natl. Acad. Sci. U.S.A.">
        <title>A global phylogenomic analysis of the shiitake genus Lentinula.</title>
        <authorList>
            <person name="Sierra-Patev S."/>
            <person name="Min B."/>
            <person name="Naranjo-Ortiz M."/>
            <person name="Looney B."/>
            <person name="Konkel Z."/>
            <person name="Slot J.C."/>
            <person name="Sakamoto Y."/>
            <person name="Steenwyk J.L."/>
            <person name="Rokas A."/>
            <person name="Carro J."/>
            <person name="Camarero S."/>
            <person name="Ferreira P."/>
            <person name="Molpeceres G."/>
            <person name="Ruiz-Duenas F.J."/>
            <person name="Serrano A."/>
            <person name="Henrissat B."/>
            <person name="Drula E."/>
            <person name="Hughes K.W."/>
            <person name="Mata J.L."/>
            <person name="Ishikawa N.K."/>
            <person name="Vargas-Isla R."/>
            <person name="Ushijima S."/>
            <person name="Smith C.A."/>
            <person name="Donoghue J."/>
            <person name="Ahrendt S."/>
            <person name="Andreopoulos W."/>
            <person name="He G."/>
            <person name="LaButti K."/>
            <person name="Lipzen A."/>
            <person name="Ng V."/>
            <person name="Riley R."/>
            <person name="Sandor L."/>
            <person name="Barry K."/>
            <person name="Martinez A.T."/>
            <person name="Xiao Y."/>
            <person name="Gibbons J.G."/>
            <person name="Terashima K."/>
            <person name="Grigoriev I.V."/>
            <person name="Hibbett D."/>
        </authorList>
    </citation>
    <scope>NUCLEOTIDE SEQUENCE</scope>
    <source>
        <strain evidence="9">Sp2 HRB7682 ss15</strain>
    </source>
</reference>
<keyword evidence="3" id="KW-1003">Cell membrane</keyword>
<feature type="transmembrane region" description="Helical" evidence="8">
    <location>
        <begin position="191"/>
        <end position="210"/>
    </location>
</feature>
<evidence type="ECO:0000313" key="10">
    <source>
        <dbReference type="Proteomes" id="UP001150238"/>
    </source>
</evidence>
<accession>A0A9W9DLV8</accession>
<sequence>MSTPTPLASFLGGFGLALPVHSLLVLNGSVFGISGFVHRAVRGNKEGLIATAGLIIGGIIIGTIEGRGPETSFSPLPSLLLSGFLVGLGTKLSNGCTSGHMLAGLSRFSKRSIAATATFFCTAVATTKLQHSPTIIPANPPDYNMNTADKTLLIAQTVPLIASVLLYAYASMSSHNPDTSSNSGQHESLSVVRLVALLSTAVDFALALRLSNLTDPKKVTAFLLLPFHPAFDPSLAFLAIGAIPIGAALYHFFRGPEKPVLGGPWAIPKSGNVDTKLLLGSVLFGIGWGASGLCPGPVVINLGRALATGSQLTSWLSWSLSFIAGGLCVN</sequence>
<keyword evidence="4" id="KW-0997">Cell inner membrane</keyword>
<feature type="transmembrane region" description="Helical" evidence="8">
    <location>
        <begin position="277"/>
        <end position="300"/>
    </location>
</feature>
<name>A0A9W9DLV8_9AGAR</name>
<protein>
    <recommendedName>
        <fullName evidence="11">DUF395-domain-containing protein</fullName>
    </recommendedName>
</protein>